<dbReference type="InterPro" id="IPR036291">
    <property type="entry name" value="NAD(P)-bd_dom_sf"/>
</dbReference>
<dbReference type="PANTHER" id="PTHR10366">
    <property type="entry name" value="NAD DEPENDENT EPIMERASE/DEHYDRATASE"/>
    <property type="match status" value="1"/>
</dbReference>
<gene>
    <name evidence="4" type="ORF">Trco_003293</name>
</gene>
<comment type="similarity">
    <text evidence="2">Belongs to the NAD(P)-dependent epimerase/dehydratase family. Dihydroflavonol-4-reductase subfamily.</text>
</comment>
<sequence length="354" mass="38215">MRKYDKACKKLLVLTGATGFLGYKVLTVALKAGYDVRIVVRSANKANKVLNAPSVKELKLSEEALSFVVVPDMTVAGAFNEAVRGATYVIHCASPIPSFGGEAPTPEQYEKFFVQAARQATVGLLESSRSSGTVRRVVVTSSTVANIPFHYFLGKGDDKTFSAENRIPLDPGPYGFEFQAYSASKAAALNDSEAWVAENKPSFDLISILPGWIFGPDELCTTAEDFENGSTNSVLLNILRGTESSVPFTSNAVFVDDVAQIHVAALDPQIPGNQAFMATGDGIDGMVWEDGIRVVKQNFPEAIAQGRLKTTGKQPTIIVRVDAKKTEETFGIQLAGYEQQVKSLVSQYLEVTKA</sequence>
<evidence type="ECO:0000256" key="2">
    <source>
        <dbReference type="ARBA" id="ARBA00023445"/>
    </source>
</evidence>
<reference evidence="4" key="1">
    <citation type="submission" date="2021-08" db="EMBL/GenBank/DDBJ databases">
        <title>Chromosome-Level Trichoderma cornu-damae using Hi-C Data.</title>
        <authorList>
            <person name="Kim C.S."/>
        </authorList>
    </citation>
    <scope>NUCLEOTIDE SEQUENCE</scope>
    <source>
        <strain evidence="4">KA19-0412C</strain>
    </source>
</reference>
<dbReference type="EMBL" id="JAIWOZ010000002">
    <property type="protein sequence ID" value="KAH6609947.1"/>
    <property type="molecule type" value="Genomic_DNA"/>
</dbReference>
<dbReference type="InterPro" id="IPR050425">
    <property type="entry name" value="NAD(P)_dehydrat-like"/>
</dbReference>
<dbReference type="Pfam" id="PF01370">
    <property type="entry name" value="Epimerase"/>
    <property type="match status" value="1"/>
</dbReference>
<organism evidence="4 5">
    <name type="scientific">Trichoderma cornu-damae</name>
    <dbReference type="NCBI Taxonomy" id="654480"/>
    <lineage>
        <taxon>Eukaryota</taxon>
        <taxon>Fungi</taxon>
        <taxon>Dikarya</taxon>
        <taxon>Ascomycota</taxon>
        <taxon>Pezizomycotina</taxon>
        <taxon>Sordariomycetes</taxon>
        <taxon>Hypocreomycetidae</taxon>
        <taxon>Hypocreales</taxon>
        <taxon>Hypocreaceae</taxon>
        <taxon>Trichoderma</taxon>
    </lineage>
</organism>
<evidence type="ECO:0000259" key="3">
    <source>
        <dbReference type="Pfam" id="PF01370"/>
    </source>
</evidence>
<dbReference type="AlphaFoldDB" id="A0A9P8QWH3"/>
<dbReference type="Proteomes" id="UP000827724">
    <property type="component" value="Unassembled WGS sequence"/>
</dbReference>
<feature type="domain" description="NAD-dependent epimerase/dehydratase" evidence="3">
    <location>
        <begin position="13"/>
        <end position="267"/>
    </location>
</feature>
<keyword evidence="1" id="KW-0560">Oxidoreductase</keyword>
<evidence type="ECO:0000313" key="5">
    <source>
        <dbReference type="Proteomes" id="UP000827724"/>
    </source>
</evidence>
<dbReference type="GO" id="GO:0016616">
    <property type="term" value="F:oxidoreductase activity, acting on the CH-OH group of donors, NAD or NADP as acceptor"/>
    <property type="evidence" value="ECO:0007669"/>
    <property type="project" value="TreeGrafter"/>
</dbReference>
<comment type="caution">
    <text evidence="4">The sequence shown here is derived from an EMBL/GenBank/DDBJ whole genome shotgun (WGS) entry which is preliminary data.</text>
</comment>
<dbReference type="PANTHER" id="PTHR10366:SF564">
    <property type="entry name" value="STEROL-4-ALPHA-CARBOXYLATE 3-DEHYDROGENASE, DECARBOXYLATING"/>
    <property type="match status" value="1"/>
</dbReference>
<protein>
    <recommendedName>
        <fullName evidence="3">NAD-dependent epimerase/dehydratase domain-containing protein</fullName>
    </recommendedName>
</protein>
<dbReference type="InterPro" id="IPR001509">
    <property type="entry name" value="Epimerase_deHydtase"/>
</dbReference>
<dbReference type="OrthoDB" id="2735536at2759"/>
<evidence type="ECO:0000313" key="4">
    <source>
        <dbReference type="EMBL" id="KAH6609947.1"/>
    </source>
</evidence>
<proteinExistence type="inferred from homology"/>
<name>A0A9P8QWH3_9HYPO</name>
<keyword evidence="5" id="KW-1185">Reference proteome</keyword>
<dbReference type="Gene3D" id="3.40.50.720">
    <property type="entry name" value="NAD(P)-binding Rossmann-like Domain"/>
    <property type="match status" value="1"/>
</dbReference>
<evidence type="ECO:0000256" key="1">
    <source>
        <dbReference type="ARBA" id="ARBA00023002"/>
    </source>
</evidence>
<dbReference type="SUPFAM" id="SSF51735">
    <property type="entry name" value="NAD(P)-binding Rossmann-fold domains"/>
    <property type="match status" value="1"/>
</dbReference>
<accession>A0A9P8QWH3</accession>